<feature type="region of interest" description="Disordered" evidence="1">
    <location>
        <begin position="267"/>
        <end position="299"/>
    </location>
</feature>
<proteinExistence type="predicted"/>
<feature type="compositionally biased region" description="Polar residues" evidence="1">
    <location>
        <begin position="1"/>
        <end position="13"/>
    </location>
</feature>
<evidence type="ECO:0008006" key="4">
    <source>
        <dbReference type="Google" id="ProtNLM"/>
    </source>
</evidence>
<feature type="compositionally biased region" description="Low complexity" evidence="1">
    <location>
        <begin position="205"/>
        <end position="217"/>
    </location>
</feature>
<evidence type="ECO:0000313" key="3">
    <source>
        <dbReference type="Proteomes" id="UP000009022"/>
    </source>
</evidence>
<feature type="region of interest" description="Disordered" evidence="1">
    <location>
        <begin position="367"/>
        <end position="396"/>
    </location>
</feature>
<feature type="compositionally biased region" description="Basic and acidic residues" evidence="1">
    <location>
        <begin position="138"/>
        <end position="154"/>
    </location>
</feature>
<feature type="region of interest" description="Disordered" evidence="1">
    <location>
        <begin position="455"/>
        <end position="515"/>
    </location>
</feature>
<feature type="compositionally biased region" description="Basic and acidic residues" evidence="1">
    <location>
        <begin position="463"/>
        <end position="492"/>
    </location>
</feature>
<feature type="compositionally biased region" description="Basic and acidic residues" evidence="1">
    <location>
        <begin position="375"/>
        <end position="388"/>
    </location>
</feature>
<feature type="compositionally biased region" description="Polar residues" evidence="1">
    <location>
        <begin position="77"/>
        <end position="102"/>
    </location>
</feature>
<evidence type="ECO:0000313" key="2">
    <source>
        <dbReference type="EMBL" id="EDV28675.1"/>
    </source>
</evidence>
<protein>
    <recommendedName>
        <fullName evidence="4">Coiled-coil domain-containing protein 181</fullName>
    </recommendedName>
</protein>
<dbReference type="KEGG" id="tad:TRIADDRAFT_51828"/>
<feature type="region of interest" description="Disordered" evidence="1">
    <location>
        <begin position="1"/>
        <end position="154"/>
    </location>
</feature>
<feature type="region of interest" description="Disordered" evidence="1">
    <location>
        <begin position="174"/>
        <end position="228"/>
    </location>
</feature>
<organism evidence="2 3">
    <name type="scientific">Trichoplax adhaerens</name>
    <name type="common">Trichoplax reptans</name>
    <dbReference type="NCBI Taxonomy" id="10228"/>
    <lineage>
        <taxon>Eukaryota</taxon>
        <taxon>Metazoa</taxon>
        <taxon>Placozoa</taxon>
        <taxon>Uniplacotomia</taxon>
        <taxon>Trichoplacea</taxon>
        <taxon>Trichoplacidae</taxon>
        <taxon>Trichoplax</taxon>
    </lineage>
</organism>
<reference evidence="2 3" key="1">
    <citation type="journal article" date="2008" name="Nature">
        <title>The Trichoplax genome and the nature of placozoans.</title>
        <authorList>
            <person name="Srivastava M."/>
            <person name="Begovic E."/>
            <person name="Chapman J."/>
            <person name="Putnam N.H."/>
            <person name="Hellsten U."/>
            <person name="Kawashima T."/>
            <person name="Kuo A."/>
            <person name="Mitros T."/>
            <person name="Salamov A."/>
            <person name="Carpenter M.L."/>
            <person name="Signorovitch A.Y."/>
            <person name="Moreno M.A."/>
            <person name="Kamm K."/>
            <person name="Grimwood J."/>
            <person name="Schmutz J."/>
            <person name="Shapiro H."/>
            <person name="Grigoriev I.V."/>
            <person name="Buss L.W."/>
            <person name="Schierwater B."/>
            <person name="Dellaporta S.L."/>
            <person name="Rokhsar D.S."/>
        </authorList>
    </citation>
    <scope>NUCLEOTIDE SEQUENCE [LARGE SCALE GENOMIC DNA]</scope>
    <source>
        <strain evidence="2 3">Grell-BS-1999</strain>
    </source>
</reference>
<dbReference type="RefSeq" id="XP_002107877.1">
    <property type="nucleotide sequence ID" value="XM_002107841.1"/>
</dbReference>
<sequence>MPRSSSPTKQQFPDTGLSLPPIAATNHGVNLVEKSEPSIRSHNSKEAGLSNGVKSMPSSPVSKSRNFHPGPPASPRSIKTSPRSNKTSPRSNKSSPRQNLSMLTVDMNAASIYRLSRSSPSSPTGTRRAINMDENDDDHYHHAKESDDCYQEDNRDIRSSVSLSRKLHDIQQKMNQNDSQYHPRQRQRPVTVDPSEDMAAKVRMSKSTPTSPTSSRKSLIDAARKSSWLKQEEENIQRIHYYMNENGQNQLSVRDELRREYEEYQALYGNTQSEKGELTSDDNEESSDNEKSPLDQPQLAASQGVQYYIATKRYLGHRENTSLPFDNWLSVKNTQKIQEANVARKEKQQQMLKKQEEEEKRKQIAQKFFNKWKTKKDQEYKEQKRKEQQMQQEEQEFRKELKELKKQRVPTFAKWVDVKMEEMKKIKQEEERKHFEEEMERRRVIQSRFSQAPSFESWMNKKSQSESKEREMLARAQEMEEERRRKEREKRIAKSPSFQSWRKKKREEEEHQKELARKAMQAEMSKLNKIKNERFKGVPSFEDWLEAKAKQMTLDNYDSMMEGREQQGSLEQEKKRMENLSFDMWLEEKRNQGLIPTAPATSSKHKLVKARSLGSIYQAAQN</sequence>
<accession>B3RL01</accession>
<dbReference type="CTD" id="6749092"/>
<feature type="compositionally biased region" description="Basic and acidic residues" evidence="1">
    <location>
        <begin position="506"/>
        <end position="515"/>
    </location>
</feature>
<feature type="compositionally biased region" description="Basic and acidic residues" evidence="1">
    <location>
        <begin position="218"/>
        <end position="228"/>
    </location>
</feature>
<dbReference type="GeneID" id="6749092"/>
<name>B3RL01_TRIAD</name>
<dbReference type="EMBL" id="DS985241">
    <property type="protein sequence ID" value="EDV28675.1"/>
    <property type="molecule type" value="Genomic_DNA"/>
</dbReference>
<dbReference type="InParanoid" id="B3RL01"/>
<dbReference type="Proteomes" id="UP000009022">
    <property type="component" value="Unassembled WGS sequence"/>
</dbReference>
<evidence type="ECO:0000256" key="1">
    <source>
        <dbReference type="SAM" id="MobiDB-lite"/>
    </source>
</evidence>
<feature type="compositionally biased region" description="Low complexity" evidence="1">
    <location>
        <begin position="114"/>
        <end position="128"/>
    </location>
</feature>
<feature type="compositionally biased region" description="Basic and acidic residues" evidence="1">
    <location>
        <begin position="33"/>
        <end position="45"/>
    </location>
</feature>
<dbReference type="AlphaFoldDB" id="B3RL01"/>
<keyword evidence="3" id="KW-1185">Reference proteome</keyword>
<gene>
    <name evidence="2" type="ORF">TRIADDRAFT_51828</name>
</gene>
<dbReference type="STRING" id="10228.B3RL01"/>
<dbReference type="HOGENOM" id="CLU_439640_0_0_1"/>
<feature type="compositionally biased region" description="Low complexity" evidence="1">
    <location>
        <begin position="53"/>
        <end position="64"/>
    </location>
</feature>